<evidence type="ECO:0000313" key="3">
    <source>
        <dbReference type="Proteomes" id="UP000322234"/>
    </source>
</evidence>
<gene>
    <name evidence="2" type="ORF">E5288_WYG004113</name>
</gene>
<comment type="caution">
    <text evidence="2">The sequence shown here is derived from an EMBL/GenBank/DDBJ whole genome shotgun (WGS) entry which is preliminary data.</text>
</comment>
<organism evidence="2 3">
    <name type="scientific">Bos mutus</name>
    <name type="common">wild yak</name>
    <dbReference type="NCBI Taxonomy" id="72004"/>
    <lineage>
        <taxon>Eukaryota</taxon>
        <taxon>Metazoa</taxon>
        <taxon>Chordata</taxon>
        <taxon>Craniata</taxon>
        <taxon>Vertebrata</taxon>
        <taxon>Euteleostomi</taxon>
        <taxon>Mammalia</taxon>
        <taxon>Eutheria</taxon>
        <taxon>Laurasiatheria</taxon>
        <taxon>Artiodactyla</taxon>
        <taxon>Ruminantia</taxon>
        <taxon>Pecora</taxon>
        <taxon>Bovidae</taxon>
        <taxon>Bovinae</taxon>
        <taxon>Bos</taxon>
    </lineage>
</organism>
<evidence type="ECO:0000313" key="2">
    <source>
        <dbReference type="EMBL" id="MXQ85067.1"/>
    </source>
</evidence>
<accession>A0A6B0R830</accession>
<name>A0A6B0R830_9CETA</name>
<evidence type="ECO:0000256" key="1">
    <source>
        <dbReference type="SAM" id="SignalP"/>
    </source>
</evidence>
<feature type="chain" id="PRO_5025336907" evidence="1">
    <location>
        <begin position="18"/>
        <end position="83"/>
    </location>
</feature>
<protein>
    <submittedName>
        <fullName evidence="2">Uncharacterized protein</fullName>
    </submittedName>
</protein>
<proteinExistence type="predicted"/>
<dbReference type="EMBL" id="VBQZ03000024">
    <property type="protein sequence ID" value="MXQ85067.1"/>
    <property type="molecule type" value="Genomic_DNA"/>
</dbReference>
<sequence length="83" mass="9344">MEHRTCGIVGALWVVDAMLFSFGHQTREKDRLWVFQSLGSEGFFGPSVAEGRDLTDDGPAPLELLKDNCTKRSAFPKRLALYR</sequence>
<keyword evidence="1" id="KW-0732">Signal</keyword>
<dbReference type="AlphaFoldDB" id="A0A6B0R830"/>
<dbReference type="Proteomes" id="UP000322234">
    <property type="component" value="Unassembled WGS sequence"/>
</dbReference>
<keyword evidence="3" id="KW-1185">Reference proteome</keyword>
<feature type="signal peptide" evidence="1">
    <location>
        <begin position="1"/>
        <end position="17"/>
    </location>
</feature>
<reference evidence="2" key="1">
    <citation type="submission" date="2019-10" db="EMBL/GenBank/DDBJ databases">
        <title>The sequence and de novo assembly of the wild yak genome.</title>
        <authorList>
            <person name="Liu Y."/>
        </authorList>
    </citation>
    <scope>NUCLEOTIDE SEQUENCE [LARGE SCALE GENOMIC DNA]</scope>
    <source>
        <strain evidence="2">WY2019</strain>
    </source>
</reference>